<evidence type="ECO:0000313" key="3">
    <source>
        <dbReference type="Proteomes" id="UP000001307"/>
    </source>
</evidence>
<dbReference type="InParanoid" id="E4X0Y0"/>
<dbReference type="Proteomes" id="UP000001307">
    <property type="component" value="Unassembled WGS sequence"/>
</dbReference>
<evidence type="ECO:0008006" key="4">
    <source>
        <dbReference type="Google" id="ProtNLM"/>
    </source>
</evidence>
<evidence type="ECO:0000256" key="1">
    <source>
        <dbReference type="SAM" id="MobiDB-lite"/>
    </source>
</evidence>
<accession>E4X0Y0</accession>
<keyword evidence="3" id="KW-1185">Reference proteome</keyword>
<dbReference type="EMBL" id="FN653020">
    <property type="protein sequence ID" value="CBY23015.1"/>
    <property type="molecule type" value="Genomic_DNA"/>
</dbReference>
<proteinExistence type="predicted"/>
<dbReference type="InterPro" id="IPR051561">
    <property type="entry name" value="FRAS1_ECM"/>
</dbReference>
<protein>
    <recommendedName>
        <fullName evidence="4">Cadherin domain-containing protein</fullName>
    </recommendedName>
</protein>
<feature type="region of interest" description="Disordered" evidence="1">
    <location>
        <begin position="65"/>
        <end position="116"/>
    </location>
</feature>
<feature type="compositionally biased region" description="Basic and acidic residues" evidence="1">
    <location>
        <begin position="98"/>
        <end position="116"/>
    </location>
</feature>
<evidence type="ECO:0000313" key="2">
    <source>
        <dbReference type="EMBL" id="CBY23015.1"/>
    </source>
</evidence>
<gene>
    <name evidence="2" type="ORF">GSOID_T00014938001</name>
</gene>
<name>E4X0Y0_OIKDI</name>
<dbReference type="PANTHER" id="PTHR45739:SF11">
    <property type="entry name" value="FRAS1-RELATED EXTRACELLULAR MATRIX PROTEIN 1-LIKE ISOFORM X1"/>
    <property type="match status" value="1"/>
</dbReference>
<dbReference type="GO" id="GO:0009653">
    <property type="term" value="P:anatomical structure morphogenesis"/>
    <property type="evidence" value="ECO:0007669"/>
    <property type="project" value="TreeGrafter"/>
</dbReference>
<dbReference type="AlphaFoldDB" id="E4X0Y0"/>
<dbReference type="PANTHER" id="PTHR45739">
    <property type="entry name" value="MATRIX PROTEIN, PUTATIVE-RELATED"/>
    <property type="match status" value="1"/>
</dbReference>
<organism evidence="2">
    <name type="scientific">Oikopleura dioica</name>
    <name type="common">Tunicate</name>
    <dbReference type="NCBI Taxonomy" id="34765"/>
    <lineage>
        <taxon>Eukaryota</taxon>
        <taxon>Metazoa</taxon>
        <taxon>Chordata</taxon>
        <taxon>Tunicata</taxon>
        <taxon>Appendicularia</taxon>
        <taxon>Copelata</taxon>
        <taxon>Oikopleuridae</taxon>
        <taxon>Oikopleura</taxon>
    </lineage>
</organism>
<sequence>MNEDQVLPIGHAELGYLDDFSGPKELTLGYEPPMTEIGPDPIKVQFAFKVTDATGKSSPVHTFDLTVKPVDNQPPKLTSRGQEIGAKEGDCTKLSPRKLFELTDPDTRSRDLTGKD</sequence>
<dbReference type="OrthoDB" id="430044at2759"/>
<reference evidence="2" key="1">
    <citation type="journal article" date="2010" name="Science">
        <title>Plasticity of animal genome architecture unmasked by rapid evolution of a pelagic tunicate.</title>
        <authorList>
            <person name="Denoeud F."/>
            <person name="Henriet S."/>
            <person name="Mungpakdee S."/>
            <person name="Aury J.M."/>
            <person name="Da Silva C."/>
            <person name="Brinkmann H."/>
            <person name="Mikhaleva J."/>
            <person name="Olsen L.C."/>
            <person name="Jubin C."/>
            <person name="Canestro C."/>
            <person name="Bouquet J.M."/>
            <person name="Danks G."/>
            <person name="Poulain J."/>
            <person name="Campsteijn C."/>
            <person name="Adamski M."/>
            <person name="Cross I."/>
            <person name="Yadetie F."/>
            <person name="Muffato M."/>
            <person name="Louis A."/>
            <person name="Butcher S."/>
            <person name="Tsagkogeorga G."/>
            <person name="Konrad A."/>
            <person name="Singh S."/>
            <person name="Jensen M.F."/>
            <person name="Cong E.H."/>
            <person name="Eikeseth-Otteraa H."/>
            <person name="Noel B."/>
            <person name="Anthouard V."/>
            <person name="Porcel B.M."/>
            <person name="Kachouri-Lafond R."/>
            <person name="Nishino A."/>
            <person name="Ugolini M."/>
            <person name="Chourrout P."/>
            <person name="Nishida H."/>
            <person name="Aasland R."/>
            <person name="Huzurbazar S."/>
            <person name="Westhof E."/>
            <person name="Delsuc F."/>
            <person name="Lehrach H."/>
            <person name="Reinhardt R."/>
            <person name="Weissenbach J."/>
            <person name="Roy S.W."/>
            <person name="Artiguenave F."/>
            <person name="Postlethwait J.H."/>
            <person name="Manak J.R."/>
            <person name="Thompson E.M."/>
            <person name="Jaillon O."/>
            <person name="Du Pasquier L."/>
            <person name="Boudinot P."/>
            <person name="Liberles D.A."/>
            <person name="Volff J.N."/>
            <person name="Philippe H."/>
            <person name="Lenhard B."/>
            <person name="Roest Crollius H."/>
            <person name="Wincker P."/>
            <person name="Chourrout D."/>
        </authorList>
    </citation>
    <scope>NUCLEOTIDE SEQUENCE [LARGE SCALE GENOMIC DNA]</scope>
</reference>